<sequence>MGTGWAVAVTVVGSVVIAGLLGLLARHLGLWTWAVTWVKAATEEKMHLCRSQRTTSTRSYMFDNDLDWIGLWPRTGSYKRFTNLDDLTSVPTVDDPAVRPVEEPDLPPQPLRPAPAPPP</sequence>
<protein>
    <submittedName>
        <fullName evidence="3">Uncharacterized protein</fullName>
    </submittedName>
</protein>
<evidence type="ECO:0000256" key="2">
    <source>
        <dbReference type="SAM" id="Phobius"/>
    </source>
</evidence>
<reference evidence="3" key="1">
    <citation type="journal article" date="2021" name="Sci. Adv.">
        <title>The American lobster genome reveals insights on longevity, neural, and immune adaptations.</title>
        <authorList>
            <person name="Polinski J.M."/>
            <person name="Zimin A.V."/>
            <person name="Clark K.F."/>
            <person name="Kohn A.B."/>
            <person name="Sadowski N."/>
            <person name="Timp W."/>
            <person name="Ptitsyn A."/>
            <person name="Khanna P."/>
            <person name="Romanova D.Y."/>
            <person name="Williams P."/>
            <person name="Greenwood S.J."/>
            <person name="Moroz L.L."/>
            <person name="Walt D.R."/>
            <person name="Bodnar A.G."/>
        </authorList>
    </citation>
    <scope>NUCLEOTIDE SEQUENCE</scope>
    <source>
        <strain evidence="3">GMGI-L3</strain>
    </source>
</reference>
<dbReference type="Proteomes" id="UP000747542">
    <property type="component" value="Unassembled WGS sequence"/>
</dbReference>
<feature type="transmembrane region" description="Helical" evidence="2">
    <location>
        <begin position="6"/>
        <end position="25"/>
    </location>
</feature>
<feature type="region of interest" description="Disordered" evidence="1">
    <location>
        <begin position="92"/>
        <end position="119"/>
    </location>
</feature>
<feature type="non-terminal residue" evidence="3">
    <location>
        <position position="1"/>
    </location>
</feature>
<evidence type="ECO:0000313" key="3">
    <source>
        <dbReference type="EMBL" id="KAG7175994.1"/>
    </source>
</evidence>
<evidence type="ECO:0000313" key="4">
    <source>
        <dbReference type="Proteomes" id="UP000747542"/>
    </source>
</evidence>
<keyword evidence="2" id="KW-0812">Transmembrane</keyword>
<name>A0A8J5TIM5_HOMAM</name>
<organism evidence="3 4">
    <name type="scientific">Homarus americanus</name>
    <name type="common">American lobster</name>
    <dbReference type="NCBI Taxonomy" id="6706"/>
    <lineage>
        <taxon>Eukaryota</taxon>
        <taxon>Metazoa</taxon>
        <taxon>Ecdysozoa</taxon>
        <taxon>Arthropoda</taxon>
        <taxon>Crustacea</taxon>
        <taxon>Multicrustacea</taxon>
        <taxon>Malacostraca</taxon>
        <taxon>Eumalacostraca</taxon>
        <taxon>Eucarida</taxon>
        <taxon>Decapoda</taxon>
        <taxon>Pleocyemata</taxon>
        <taxon>Astacidea</taxon>
        <taxon>Nephropoidea</taxon>
        <taxon>Nephropidae</taxon>
        <taxon>Homarus</taxon>
    </lineage>
</organism>
<proteinExistence type="predicted"/>
<dbReference type="EMBL" id="JAHLQT010004419">
    <property type="protein sequence ID" value="KAG7175994.1"/>
    <property type="molecule type" value="Genomic_DNA"/>
</dbReference>
<accession>A0A8J5TIM5</accession>
<keyword evidence="2" id="KW-0472">Membrane</keyword>
<gene>
    <name evidence="3" type="ORF">Hamer_G016950</name>
</gene>
<dbReference type="AlphaFoldDB" id="A0A8J5TIM5"/>
<comment type="caution">
    <text evidence="3">The sequence shown here is derived from an EMBL/GenBank/DDBJ whole genome shotgun (WGS) entry which is preliminary data.</text>
</comment>
<keyword evidence="2" id="KW-1133">Transmembrane helix</keyword>
<keyword evidence="4" id="KW-1185">Reference proteome</keyword>
<evidence type="ECO:0000256" key="1">
    <source>
        <dbReference type="SAM" id="MobiDB-lite"/>
    </source>
</evidence>
<feature type="compositionally biased region" description="Pro residues" evidence="1">
    <location>
        <begin position="106"/>
        <end position="119"/>
    </location>
</feature>